<accession>A0ABD6ENQ4</accession>
<protein>
    <recommendedName>
        <fullName evidence="2">Serine/threonine specific protein phosphatases domain-containing protein</fullName>
    </recommendedName>
</protein>
<dbReference type="InterPro" id="IPR029052">
    <property type="entry name" value="Metallo-depent_PP-like"/>
</dbReference>
<dbReference type="AlphaFoldDB" id="A0ABD6ENQ4"/>
<dbReference type="CDD" id="cd00144">
    <property type="entry name" value="MPP_PPP_family"/>
    <property type="match status" value="1"/>
</dbReference>
<feature type="compositionally biased region" description="Polar residues" evidence="1">
    <location>
        <begin position="290"/>
        <end position="309"/>
    </location>
</feature>
<dbReference type="Pfam" id="PF00149">
    <property type="entry name" value="Metallophos"/>
    <property type="match status" value="1"/>
</dbReference>
<dbReference type="Gene3D" id="3.60.21.10">
    <property type="match status" value="1"/>
</dbReference>
<name>A0ABD6ENQ4_9BILA</name>
<dbReference type="PRINTS" id="PR00114">
    <property type="entry name" value="STPHPHTASE"/>
</dbReference>
<dbReference type="InterPro" id="IPR050341">
    <property type="entry name" value="PP1_catalytic_subunit"/>
</dbReference>
<feature type="domain" description="Serine/threonine specific protein phosphatases" evidence="2">
    <location>
        <begin position="11"/>
        <end position="275"/>
    </location>
</feature>
<dbReference type="PANTHER" id="PTHR11668:SF290">
    <property type="entry name" value="SERINE_THREONINE SPECIFIC PROTEIN PHOSPHATASES DOMAIN-CONTAINING PROTEIN"/>
    <property type="match status" value="1"/>
</dbReference>
<dbReference type="InterPro" id="IPR004843">
    <property type="entry name" value="Calcineurin-like_PHP"/>
</dbReference>
<sequence length="320" mass="35521">MIERGPYAFFLRPSELSDLIDEAGRIFDKEQALVKIPRTAINVIGAIRGQYRDLFRWFQICGWPPRNRCIFLGELITEGSSFSLETLSLICAMKIMMPYDVYVIRGCIEARRFRFAARFSRQICDALAEIIRDFCHKLPIAATIGGRILAVHGGPSPEVKTLEEISKIRKSLQLDAAANHFIFSRMDKDVENYKVIKTNPRGVLFGDLAIRKACENLGVDLIIRSHNPHPKGYSIHADRKLISIWSAPNTKCEAAACLRISAENVVSIVQLVRKVSSRCASEENMGTLTASSNNATLSQANKRTTAKSVSGTTRTSSGGA</sequence>
<dbReference type="SUPFAM" id="SSF56300">
    <property type="entry name" value="Metallo-dependent phosphatases"/>
    <property type="match status" value="1"/>
</dbReference>
<keyword evidence="4" id="KW-1185">Reference proteome</keyword>
<evidence type="ECO:0000259" key="2">
    <source>
        <dbReference type="SMART" id="SM00156"/>
    </source>
</evidence>
<evidence type="ECO:0000313" key="4">
    <source>
        <dbReference type="Proteomes" id="UP001608902"/>
    </source>
</evidence>
<gene>
    <name evidence="3" type="ORF">AB6A40_007541</name>
</gene>
<comment type="caution">
    <text evidence="3">The sequence shown here is derived from an EMBL/GenBank/DDBJ whole genome shotgun (WGS) entry which is preliminary data.</text>
</comment>
<feature type="compositionally biased region" description="Low complexity" evidence="1">
    <location>
        <begin position="310"/>
        <end position="320"/>
    </location>
</feature>
<dbReference type="InterPro" id="IPR006186">
    <property type="entry name" value="Ser/Thr-sp_prot-phosphatase"/>
</dbReference>
<feature type="region of interest" description="Disordered" evidence="1">
    <location>
        <begin position="290"/>
        <end position="320"/>
    </location>
</feature>
<dbReference type="Proteomes" id="UP001608902">
    <property type="component" value="Unassembled WGS sequence"/>
</dbReference>
<evidence type="ECO:0000313" key="3">
    <source>
        <dbReference type="EMBL" id="MFH4980832.1"/>
    </source>
</evidence>
<dbReference type="EMBL" id="JBGFUD010006166">
    <property type="protein sequence ID" value="MFH4980832.1"/>
    <property type="molecule type" value="Genomic_DNA"/>
</dbReference>
<dbReference type="PANTHER" id="PTHR11668">
    <property type="entry name" value="SERINE/THREONINE PROTEIN PHOSPHATASE"/>
    <property type="match status" value="1"/>
</dbReference>
<reference evidence="3 4" key="1">
    <citation type="submission" date="2024-08" db="EMBL/GenBank/DDBJ databases">
        <title>Gnathostoma spinigerum genome.</title>
        <authorList>
            <person name="Gonzalez-Bertolin B."/>
            <person name="Monzon S."/>
            <person name="Zaballos A."/>
            <person name="Jimenez P."/>
            <person name="Dekumyoy P."/>
            <person name="Varona S."/>
            <person name="Cuesta I."/>
            <person name="Sumanam S."/>
            <person name="Adisakwattana P."/>
            <person name="Gasser R.B."/>
            <person name="Hernandez-Gonzalez A."/>
            <person name="Young N.D."/>
            <person name="Perteguer M.J."/>
        </authorList>
    </citation>
    <scope>NUCLEOTIDE SEQUENCE [LARGE SCALE GENOMIC DNA]</scope>
    <source>
        <strain evidence="3">AL3</strain>
        <tissue evidence="3">Liver</tissue>
    </source>
</reference>
<organism evidence="3 4">
    <name type="scientific">Gnathostoma spinigerum</name>
    <dbReference type="NCBI Taxonomy" id="75299"/>
    <lineage>
        <taxon>Eukaryota</taxon>
        <taxon>Metazoa</taxon>
        <taxon>Ecdysozoa</taxon>
        <taxon>Nematoda</taxon>
        <taxon>Chromadorea</taxon>
        <taxon>Rhabditida</taxon>
        <taxon>Spirurina</taxon>
        <taxon>Gnathostomatomorpha</taxon>
        <taxon>Gnathostomatoidea</taxon>
        <taxon>Gnathostomatidae</taxon>
        <taxon>Gnathostoma</taxon>
    </lineage>
</organism>
<dbReference type="SMART" id="SM00156">
    <property type="entry name" value="PP2Ac"/>
    <property type="match status" value="1"/>
</dbReference>
<proteinExistence type="predicted"/>
<evidence type="ECO:0000256" key="1">
    <source>
        <dbReference type="SAM" id="MobiDB-lite"/>
    </source>
</evidence>